<organism evidence="5 6">
    <name type="scientific">Enterococcus termitis</name>
    <dbReference type="NCBI Taxonomy" id="332950"/>
    <lineage>
        <taxon>Bacteria</taxon>
        <taxon>Bacillati</taxon>
        <taxon>Bacillota</taxon>
        <taxon>Bacilli</taxon>
        <taxon>Lactobacillales</taxon>
        <taxon>Enterococcaceae</taxon>
        <taxon>Enterococcus</taxon>
    </lineage>
</organism>
<dbReference type="InterPro" id="IPR006140">
    <property type="entry name" value="D-isomer_DH_NAD-bd"/>
</dbReference>
<comment type="caution">
    <text evidence="5">The sequence shown here is derived from an EMBL/GenBank/DDBJ whole genome shotgun (WGS) entry which is preliminary data.</text>
</comment>
<feature type="domain" description="D-isomer specific 2-hydroxyacid dehydrogenase NAD-binding" evidence="4">
    <location>
        <begin position="135"/>
        <end position="315"/>
    </location>
</feature>
<reference evidence="6" key="1">
    <citation type="submission" date="2016-09" db="EMBL/GenBank/DDBJ databases">
        <authorList>
            <person name="Gulvik C.A."/>
        </authorList>
    </citation>
    <scope>NUCLEOTIDE SEQUENCE [LARGE SCALE GENOMIC DNA]</scope>
    <source>
        <strain evidence="6">LMG 8895</strain>
    </source>
</reference>
<sequence length="348" mass="38513">MSNVVVIGDALVSSATLKEAAEQLKLPQPIEVTCFDWYADLTKEEFQAKIKIIEQGGPQAVDIPDGILEAMKKAEYLLVHIAPVSKEMLEAAPLLKMIGTSRGGLEHIDLETVSKKKIQLIHVIRNAEPVADFTVGLMYAATRNIGLSHRQVMNGQWPKQFPNDLYKTTLSNLTVGLIGLGYIGKLVVKRLNGLGVKVMAYDPYVDRQKIENEGLQVTFVELEDAFKQADILSLHMRVTPDTTNMINDSLISLMKPSSYLINTARPDILYKPAFIAALKNKKIAGAAIDVVWEEPIQASDPLLTLDNLTITSHIAGDTIDAIPRSPYLLRDVMNEFFDKGSSDMLIRL</sequence>
<dbReference type="Proteomes" id="UP000095094">
    <property type="component" value="Unassembled WGS sequence"/>
</dbReference>
<dbReference type="SUPFAM" id="SSF51735">
    <property type="entry name" value="NAD(P)-binding Rossmann-fold domains"/>
    <property type="match status" value="1"/>
</dbReference>
<evidence type="ECO:0000256" key="1">
    <source>
        <dbReference type="ARBA" id="ARBA00005854"/>
    </source>
</evidence>
<proteinExistence type="inferred from homology"/>
<dbReference type="RefSeq" id="WP_069662924.1">
    <property type="nucleotide sequence ID" value="NZ_JBHUJJ010000001.1"/>
</dbReference>
<dbReference type="GO" id="GO:0016616">
    <property type="term" value="F:oxidoreductase activity, acting on the CH-OH group of donors, NAD or NADP as acceptor"/>
    <property type="evidence" value="ECO:0007669"/>
    <property type="project" value="InterPro"/>
</dbReference>
<dbReference type="Pfam" id="PF02826">
    <property type="entry name" value="2-Hacid_dh_C"/>
    <property type="match status" value="1"/>
</dbReference>
<dbReference type="PANTHER" id="PTHR43761:SF1">
    <property type="entry name" value="D-ISOMER SPECIFIC 2-HYDROXYACID DEHYDROGENASE CATALYTIC DOMAIN-CONTAINING PROTEIN-RELATED"/>
    <property type="match status" value="1"/>
</dbReference>
<evidence type="ECO:0000313" key="5">
    <source>
        <dbReference type="EMBL" id="OEG17753.1"/>
    </source>
</evidence>
<dbReference type="PANTHER" id="PTHR43761">
    <property type="entry name" value="D-ISOMER SPECIFIC 2-HYDROXYACID DEHYDROGENASE FAMILY PROTEIN (AFU_ORTHOLOGUE AFUA_1G13630)"/>
    <property type="match status" value="1"/>
</dbReference>
<dbReference type="InterPro" id="IPR036291">
    <property type="entry name" value="NAD(P)-bd_dom_sf"/>
</dbReference>
<dbReference type="AlphaFoldDB" id="A0A1E5GYK5"/>
<dbReference type="CDD" id="cd12171">
    <property type="entry name" value="2-Hacid_dh_10"/>
    <property type="match status" value="1"/>
</dbReference>
<accession>A0A1E5GYK5</accession>
<dbReference type="SUPFAM" id="SSF52283">
    <property type="entry name" value="Formate/glycerate dehydrogenase catalytic domain-like"/>
    <property type="match status" value="1"/>
</dbReference>
<dbReference type="Gene3D" id="3.40.50.720">
    <property type="entry name" value="NAD(P)-binding Rossmann-like Domain"/>
    <property type="match status" value="2"/>
</dbReference>
<evidence type="ECO:0000259" key="4">
    <source>
        <dbReference type="Pfam" id="PF02826"/>
    </source>
</evidence>
<comment type="similarity">
    <text evidence="1">Belongs to the D-isomer specific 2-hydroxyacid dehydrogenase family.</text>
</comment>
<keyword evidence="2" id="KW-0560">Oxidoreductase</keyword>
<evidence type="ECO:0000313" key="6">
    <source>
        <dbReference type="Proteomes" id="UP000095094"/>
    </source>
</evidence>
<dbReference type="EMBL" id="MIJY01000010">
    <property type="protein sequence ID" value="OEG17753.1"/>
    <property type="molecule type" value="Genomic_DNA"/>
</dbReference>
<gene>
    <name evidence="5" type="ORF">BCR25_17930</name>
</gene>
<keyword evidence="3" id="KW-0520">NAD</keyword>
<dbReference type="GO" id="GO:0051287">
    <property type="term" value="F:NAD binding"/>
    <property type="evidence" value="ECO:0007669"/>
    <property type="project" value="InterPro"/>
</dbReference>
<protein>
    <submittedName>
        <fullName evidence="5">Phosphoglycerate dehydrogenase</fullName>
    </submittedName>
</protein>
<dbReference type="PATRIC" id="fig|332950.4.peg.1842"/>
<evidence type="ECO:0000256" key="2">
    <source>
        <dbReference type="ARBA" id="ARBA00023002"/>
    </source>
</evidence>
<keyword evidence="6" id="KW-1185">Reference proteome</keyword>
<dbReference type="OrthoDB" id="9805416at2"/>
<name>A0A1E5GYK5_9ENTE</name>
<evidence type="ECO:0000256" key="3">
    <source>
        <dbReference type="ARBA" id="ARBA00023027"/>
    </source>
</evidence>
<dbReference type="InterPro" id="IPR050418">
    <property type="entry name" value="D-iso_2-hydroxyacid_DH_PdxB"/>
</dbReference>